<feature type="compositionally biased region" description="Basic and acidic residues" evidence="1">
    <location>
        <begin position="643"/>
        <end position="661"/>
    </location>
</feature>
<feature type="compositionally biased region" description="Basic and acidic residues" evidence="1">
    <location>
        <begin position="670"/>
        <end position="695"/>
    </location>
</feature>
<feature type="compositionally biased region" description="Polar residues" evidence="1">
    <location>
        <begin position="362"/>
        <end position="376"/>
    </location>
</feature>
<dbReference type="Proteomes" id="UP000254123">
    <property type="component" value="Unassembled WGS sequence"/>
</dbReference>
<evidence type="ECO:0000313" key="3">
    <source>
        <dbReference type="EMBL" id="SUD90256.1"/>
    </source>
</evidence>
<feature type="region of interest" description="Disordered" evidence="1">
    <location>
        <begin position="1421"/>
        <end position="1442"/>
    </location>
</feature>
<feature type="compositionally biased region" description="Polar residues" evidence="1">
    <location>
        <begin position="1071"/>
        <end position="1080"/>
    </location>
</feature>
<feature type="compositionally biased region" description="Basic and acidic residues" evidence="1">
    <location>
        <begin position="513"/>
        <end position="551"/>
    </location>
</feature>
<dbReference type="Pfam" id="PF17936">
    <property type="entry name" value="Big_6"/>
    <property type="match status" value="1"/>
</dbReference>
<dbReference type="RefSeq" id="WP_028859891.1">
    <property type="nucleotide sequence ID" value="NZ_CAJHAQ010000001.1"/>
</dbReference>
<feature type="region of interest" description="Disordered" evidence="1">
    <location>
        <begin position="923"/>
        <end position="1008"/>
    </location>
</feature>
<accession>A0A379LI60</accession>
<dbReference type="InterPro" id="IPR041498">
    <property type="entry name" value="Big_6"/>
</dbReference>
<dbReference type="PRINTS" id="PR00313">
    <property type="entry name" value="CABNDNGRPT"/>
</dbReference>
<dbReference type="Gene3D" id="2.60.40.10">
    <property type="entry name" value="Immunoglobulins"/>
    <property type="match status" value="5"/>
</dbReference>
<feature type="region of interest" description="Disordered" evidence="1">
    <location>
        <begin position="362"/>
        <end position="622"/>
    </location>
</feature>
<evidence type="ECO:0000259" key="2">
    <source>
        <dbReference type="Pfam" id="PF17936"/>
    </source>
</evidence>
<feature type="region of interest" description="Disordered" evidence="1">
    <location>
        <begin position="770"/>
        <end position="826"/>
    </location>
</feature>
<dbReference type="STRING" id="1123034.GCA_000685805_02462"/>
<feature type="compositionally biased region" description="Basic and acidic residues" evidence="1">
    <location>
        <begin position="783"/>
        <end position="801"/>
    </location>
</feature>
<feature type="compositionally biased region" description="Polar residues" evidence="1">
    <location>
        <begin position="697"/>
        <end position="708"/>
    </location>
</feature>
<feature type="compositionally biased region" description="Polar residues" evidence="1">
    <location>
        <begin position="582"/>
        <end position="595"/>
    </location>
</feature>
<sequence length="2241" mass="233492">MKTIIVKVNDAVKTVAEHQVVTKDGQPTVIKAVNRVNYELVDQATGRAPDHIITKRVGKDLHVSVEENGQDSDLIIEGYYEESDSALIGLAEDGSYYYYVPDTGEVADFVTELAPGAVEGQALGGNAYSTPWWVGATDQAGFGILPWLVGLAGLGALIAALDDDDDDKSTPAPAPEAPADVHVDKAENVPPAEGDDRDNGSTIITGTAQPNTEVVIKDKDGNIVGKGETDKDGNFTVKTDKPLAHNEKYDVIAQDKDGNQIGEKDTVIGSLADPKNPELVANDDGSVTAKPGDDSVVDLTVEFIDENEQPQKVEIVKDKDGSWGPKPDTNLPEGVEVNKETGEITLTPDAVKDGSEVTATNHDIFGQDSTAKTNAGNDIEGAVAPASPDLVATPDGGIEMTPSEDADKGKVEFTDEAGSNQTVEIEKGEDGSWGPKPGIQLPPGVTVDPETGKVTIAPEAVEDGSTVKAENSNDNGTSNSEVIAGDNDANTDDIGPAAPDLVATPDGGIEMTPSKDADKGKVDFTDESGNDHTVEIEKDPNTGEWGSKDDAVLPPGVTVDPETGKVTITPDAVEDGSKVEAENSNDNGTSSSEITAGNDIEDITPPAAPEIVAGADGSVSITPDQKDAVDLIVEFTDEADKPQKVELEKDADGKWTAKDELPEGVTVDPDTGRVDIHYDAVKDESEVNATNKDEVGNASSSQATTSRDYINGPKVEIQAGEDGVIDPTDLNENKEVDVVVDIKDSGLKAGDKLEVTNQDGETKEVVLTEEDITNGSVTVPVKPAEHGKDTTVDVVVKDESGKQIGSGSDTAPTDFRVPGDTNGDGIPDAGPVISFPEDADNNGYLNAAEDQAPKGETPVRVELPVNTEAGDIVEVVINGEKKEVVLTEDNIKDGFVDVPVKLDTNGDGKVDLDKVDVTATVKDNAGNVTPEDNKVLNIDTKVPGDVDGDGSATDPNDPSKGDPEDNDATTNNGAPIITFPEDTNGDGFLNAAENKQNPDSTPVRVTTPANTEEGDKVVITTNTGEKVEVTVTQEDIDKGYIETEVTIPTDAEGNKTKLEVEAHVEDKAGNKSHTATNSLDVDTRVPGDSDGDGKPDEAGKPVVEIADGNDGFINKDDLNEDGTVNTTITFPKDSGYTPGDNVVVKDQDGNKLLDRPLTAEDIANGITVPVTPAPEGEKTEVTAQVTDPAGNSSLEGKDESVTDLIVPGMGNPDLVPQVTIADGEDGKINKADLNADGEATATVKFPENAGYSAGDTVVITKPDGTAEEVTLDADKLANGVEVTFKPLPEGETNEVKAVVKDPQGNTSGAGKDTSITDLLIPGDSDGDGIADDVGKPVVEIADGKDVADQIDTDDLNEDGTVNATVTLPKDAGYSVGDNIVIKDNAGNVLVDRPLRQEDLDNGITVKVTPPAEGKTLEVTAEVTDPQDNSAEGKDTSKVGDITAPNAPVVDILEGNDNVIDGKDLNKDGEVDVKVYLPKGTQEGDTLTVNGTDYTVTEDMLKEGSTIVSVPALAEGETLNVTATITDKAGNKSEKGTDNAVFGDITATSAPTVTIQDGEGTANQLDDADLVDGKVAVKVEAPADAKPGNILTVTNPDGSNTNYPITQDILDNGLTIKYPVDQFPVDTKVAITAVVTDKAGNVSEPGMDETTNKIVNLPPVDPDAPMPTLTVDLQDSIDATVDPDAPNDPIMATITGTTDAEPGSKVSIVVGEYDENGVLVPGTELPAVEAEVQADGTYSVEVDVTTLNNTDETGDAEQDKHTIGAIAKVVDKVSGNTATAEDLAAEKAENAGLSSDDVTDEIQDLFNATGLNNDMTLVYGPSETVMVRKQFPNFNSGFTISEDTSYTDPLLFTNYDDVLVINNSLNNLGNNADAPNDGGNEYFKSADNDRSLITIDTGMGDDLFSVSQVDAGVNARIYMGEGKDTFRTTVNDIGRSNNVYMESGDDTVDVAKRVLGKVYTGSGSDTVDVGTDVAGLIDLGSGDTPDGYMTEYQDGSGLSLGNDDNIDSFDDINELTIGGYLGTAAGAGYVKSGNGKDIITIKKSIGGAAAELYTGVVDTGAGDDIINVDGSIRVNGTIYAGEGNDEVNIGGDVIGKIYTQEGDDTVKVTGNVTGKISTDTGEDKIFVNGNVNGGLIDSGAQDDHIQIKGEVVSSKVWGGSGNDTIIVEDRVRLDSEIIGGAGDDKIYVKSLHDPNSVISGGVGSDVIILETLAGGTVNTGNSNWNVNASDLVSRNEDPPVSG</sequence>
<feature type="compositionally biased region" description="Basic and acidic residues" evidence="1">
    <location>
        <begin position="1081"/>
        <end position="1099"/>
    </location>
</feature>
<proteinExistence type="predicted"/>
<gene>
    <name evidence="3" type="ORF">NCTC10526_00579</name>
</gene>
<feature type="region of interest" description="Disordered" evidence="1">
    <location>
        <begin position="164"/>
        <end position="211"/>
    </location>
</feature>
<name>A0A379LI60_9GAMM</name>
<feature type="region of interest" description="Disordered" evidence="1">
    <location>
        <begin position="643"/>
        <end position="730"/>
    </location>
</feature>
<feature type="compositionally biased region" description="Polar residues" evidence="1">
    <location>
        <begin position="200"/>
        <end position="211"/>
    </location>
</feature>
<evidence type="ECO:0000256" key="1">
    <source>
        <dbReference type="SAM" id="MobiDB-lite"/>
    </source>
</evidence>
<dbReference type="InterPro" id="IPR013783">
    <property type="entry name" value="Ig-like_fold"/>
</dbReference>
<dbReference type="EMBL" id="UGVC01000001">
    <property type="protein sequence ID" value="SUD90256.1"/>
    <property type="molecule type" value="Genomic_DNA"/>
</dbReference>
<feature type="region of interest" description="Disordered" evidence="1">
    <location>
        <begin position="318"/>
        <end position="340"/>
    </location>
</feature>
<protein>
    <recommendedName>
        <fullName evidence="2">Bacterial Ig domain-containing protein</fullName>
    </recommendedName>
</protein>
<feature type="region of interest" description="Disordered" evidence="1">
    <location>
        <begin position="1065"/>
        <end position="1118"/>
    </location>
</feature>
<feature type="compositionally biased region" description="Polar residues" evidence="1">
    <location>
        <begin position="993"/>
        <end position="1008"/>
    </location>
</feature>
<reference evidence="3 4" key="1">
    <citation type="submission" date="2018-06" db="EMBL/GenBank/DDBJ databases">
        <authorList>
            <consortium name="Pathogen Informatics"/>
            <person name="Doyle S."/>
        </authorList>
    </citation>
    <scope>NUCLEOTIDE SEQUENCE [LARGE SCALE GENOMIC DNA]</scope>
    <source>
        <strain evidence="3 4">NCTC10526</strain>
    </source>
</reference>
<keyword evidence="4" id="KW-1185">Reference proteome</keyword>
<organism evidence="3 4">
    <name type="scientific">Psychrobacter phenylpyruvicus</name>
    <dbReference type="NCBI Taxonomy" id="29432"/>
    <lineage>
        <taxon>Bacteria</taxon>
        <taxon>Pseudomonadati</taxon>
        <taxon>Pseudomonadota</taxon>
        <taxon>Gammaproteobacteria</taxon>
        <taxon>Moraxellales</taxon>
        <taxon>Moraxellaceae</taxon>
        <taxon>Psychrobacter</taxon>
    </lineage>
</organism>
<feature type="compositionally biased region" description="Polar residues" evidence="1">
    <location>
        <begin position="468"/>
        <end position="481"/>
    </location>
</feature>
<dbReference type="Gene3D" id="2.160.20.160">
    <property type="match status" value="1"/>
</dbReference>
<evidence type="ECO:0000313" key="4">
    <source>
        <dbReference type="Proteomes" id="UP000254123"/>
    </source>
</evidence>
<feature type="domain" description="Bacterial Ig" evidence="2">
    <location>
        <begin position="200"/>
        <end position="260"/>
    </location>
</feature>